<evidence type="ECO:0000313" key="1">
    <source>
        <dbReference type="EMBL" id="KAF5705271.1"/>
    </source>
</evidence>
<keyword evidence="2" id="KW-1185">Reference proteome</keyword>
<organism evidence="1 2">
    <name type="scientific">Fusarium mundagurra</name>
    <dbReference type="NCBI Taxonomy" id="1567541"/>
    <lineage>
        <taxon>Eukaryota</taxon>
        <taxon>Fungi</taxon>
        <taxon>Dikarya</taxon>
        <taxon>Ascomycota</taxon>
        <taxon>Pezizomycotina</taxon>
        <taxon>Sordariomycetes</taxon>
        <taxon>Hypocreomycetidae</taxon>
        <taxon>Hypocreales</taxon>
        <taxon>Nectriaceae</taxon>
        <taxon>Fusarium</taxon>
        <taxon>Fusarium fujikuroi species complex</taxon>
    </lineage>
</organism>
<sequence length="116" mass="13536">MENTWREPGNFNSNLSALTWTAQLILFDFVCFQKQDDEDEIPDLLDQMCMKYFQQMAEKPFGHILQWRQYLFAVSSTELAGLSMGGTIDYMGTKLHMEQVTQLVESEFREAHSLDQ</sequence>
<comment type="caution">
    <text evidence="1">The sequence shown here is derived from an EMBL/GenBank/DDBJ whole genome shotgun (WGS) entry which is preliminary data.</text>
</comment>
<reference evidence="1 2" key="1">
    <citation type="submission" date="2020-05" db="EMBL/GenBank/DDBJ databases">
        <title>Identification and distribution of gene clusters putatively required for synthesis of sphingolipid metabolism inhibitors in phylogenetically diverse species of the filamentous fungus Fusarium.</title>
        <authorList>
            <person name="Kim H.-S."/>
            <person name="Busman M."/>
            <person name="Brown D.W."/>
            <person name="Divon H."/>
            <person name="Uhlig S."/>
            <person name="Proctor R.H."/>
        </authorList>
    </citation>
    <scope>NUCLEOTIDE SEQUENCE [LARGE SCALE GENOMIC DNA]</scope>
    <source>
        <strain evidence="1 2">NRRL 66235</strain>
    </source>
</reference>
<proteinExistence type="predicted"/>
<dbReference type="Proteomes" id="UP000544331">
    <property type="component" value="Unassembled WGS sequence"/>
</dbReference>
<dbReference type="OrthoDB" id="5083424at2759"/>
<dbReference type="AlphaFoldDB" id="A0A8H5Y505"/>
<protein>
    <submittedName>
        <fullName evidence="1">Telomere-associated recq helicase</fullName>
    </submittedName>
</protein>
<dbReference type="EMBL" id="JAAOAN010000486">
    <property type="protein sequence ID" value="KAF5705271.1"/>
    <property type="molecule type" value="Genomic_DNA"/>
</dbReference>
<gene>
    <name evidence="1" type="ORF">FMUND_12161</name>
</gene>
<evidence type="ECO:0000313" key="2">
    <source>
        <dbReference type="Proteomes" id="UP000544331"/>
    </source>
</evidence>
<accession>A0A8H5Y505</accession>
<name>A0A8H5Y505_9HYPO</name>